<sequence length="702" mass="79195">MYTGAFPRPRPARRAATIDFMENRLPELHPAFKHTHLQYDAISQDFVPAWMLGPDAGQIPPRPESAPVNAMKFWAQIFPESMTGLKDQHPEPQGLAKAGFSIRNEKSWQGVCNRLEKAKVKYEIPQRKSVKAIFRKSYRKIAGKTDQLKTITKIGAQLEYISPFLVAVDILLDAAATAAQFREQVATALDPQTLEEDFERIEFFLATYTRDRKIQKASVDLVVAILKAIEDAMVFFQSSQWKRIWGSVTQGKDYQSALTESMSEIKRHSSRLVTFADEANKHSNRTGLNMLIQGAAHLTAIGRVNMQKLDDAAHLADVRDARMFNMVKDLFQMAEEEKKRKRELEDQEEKDREEQRLILERLCDKVDRLESPKSDRPSPSIQPQPPIMPMPIGFMPPLMMLAPPPAWTLFPSWIPPPPPMPVTQDILWAKLGPHHNENVDINHVLFHRLQIPPSSRGRAEAAVSSPEFRRWIAVPYPRELLIQGDPDADGYELSGVSLISALVCSALKGREDHVRLVWFCSLHDDGSDDTSSCSSMDSGIDSNSQSRLYGGVAMLTSFIAQLLQQHAFDFTLWPQGAAAKHFQLQSIAKGQMKTLATVFEWLVRQIPAETTLSIVIDQIGRYETDDFMDDMLAVLKLVLGLRRSEDVNCIVKVLVTSSEQTNEVCDMFQDDGDSFLDFDALEEMEEIEESDLNPGGSGDEED</sequence>
<evidence type="ECO:0000313" key="5">
    <source>
        <dbReference type="Proteomes" id="UP000234275"/>
    </source>
</evidence>
<dbReference type="AlphaFoldDB" id="A0A2I2GA12"/>
<feature type="domain" description="DUF7708" evidence="3">
    <location>
        <begin position="159"/>
        <end position="281"/>
    </location>
</feature>
<dbReference type="InterPro" id="IPR056125">
    <property type="entry name" value="DUF7708"/>
</dbReference>
<evidence type="ECO:0000313" key="4">
    <source>
        <dbReference type="EMBL" id="PLB49716.1"/>
    </source>
</evidence>
<evidence type="ECO:0000259" key="3">
    <source>
        <dbReference type="Pfam" id="PF24809"/>
    </source>
</evidence>
<protein>
    <recommendedName>
        <fullName evidence="3">DUF7708 domain-containing protein</fullName>
    </recommendedName>
</protein>
<evidence type="ECO:0000256" key="1">
    <source>
        <dbReference type="SAM" id="Coils"/>
    </source>
</evidence>
<evidence type="ECO:0000256" key="2">
    <source>
        <dbReference type="SAM" id="MobiDB-lite"/>
    </source>
</evidence>
<reference evidence="4 5" key="1">
    <citation type="submission" date="2016-12" db="EMBL/GenBank/DDBJ databases">
        <title>The genomes of Aspergillus section Nigri reveals drivers in fungal speciation.</title>
        <authorList>
            <consortium name="DOE Joint Genome Institute"/>
            <person name="Vesth T.C."/>
            <person name="Nybo J."/>
            <person name="Theobald S."/>
            <person name="Brandl J."/>
            <person name="Frisvad J.C."/>
            <person name="Nielsen K.F."/>
            <person name="Lyhne E.K."/>
            <person name="Kogle M.E."/>
            <person name="Kuo A."/>
            <person name="Riley R."/>
            <person name="Clum A."/>
            <person name="Nolan M."/>
            <person name="Lipzen A."/>
            <person name="Salamov A."/>
            <person name="Henrissat B."/>
            <person name="Wiebenga A."/>
            <person name="De Vries R.P."/>
            <person name="Grigoriev I.V."/>
            <person name="Mortensen U.H."/>
            <person name="Andersen M.R."/>
            <person name="Baker S.E."/>
        </authorList>
    </citation>
    <scope>NUCLEOTIDE SEQUENCE [LARGE SCALE GENOMIC DNA]</scope>
    <source>
        <strain evidence="4 5">IBT 23096</strain>
    </source>
</reference>
<dbReference type="GeneID" id="36562458"/>
<name>A0A2I2GA12_9EURO</name>
<accession>A0A2I2GA12</accession>
<gene>
    <name evidence="4" type="ORF">P170DRAFT_510209</name>
</gene>
<dbReference type="PANTHER" id="PTHR40619:SF3">
    <property type="entry name" value="FUNGAL STAND N-TERMINAL GOODBYE DOMAIN-CONTAINING PROTEIN"/>
    <property type="match status" value="1"/>
</dbReference>
<dbReference type="RefSeq" id="XP_024705018.1">
    <property type="nucleotide sequence ID" value="XM_024854752.1"/>
</dbReference>
<keyword evidence="5" id="KW-1185">Reference proteome</keyword>
<dbReference type="PANTHER" id="PTHR40619">
    <property type="entry name" value="FUNGAL STAND N-TERMINAL GOODBYE DOMAIN-CONTAINING PROTEIN"/>
    <property type="match status" value="1"/>
</dbReference>
<dbReference type="Proteomes" id="UP000234275">
    <property type="component" value="Unassembled WGS sequence"/>
</dbReference>
<proteinExistence type="predicted"/>
<organism evidence="4 5">
    <name type="scientific">Aspergillus steynii IBT 23096</name>
    <dbReference type="NCBI Taxonomy" id="1392250"/>
    <lineage>
        <taxon>Eukaryota</taxon>
        <taxon>Fungi</taxon>
        <taxon>Dikarya</taxon>
        <taxon>Ascomycota</taxon>
        <taxon>Pezizomycotina</taxon>
        <taxon>Eurotiomycetes</taxon>
        <taxon>Eurotiomycetidae</taxon>
        <taxon>Eurotiales</taxon>
        <taxon>Aspergillaceae</taxon>
        <taxon>Aspergillus</taxon>
        <taxon>Aspergillus subgen. Circumdati</taxon>
    </lineage>
</organism>
<dbReference type="STRING" id="1392250.A0A2I2GA12"/>
<keyword evidence="1" id="KW-0175">Coiled coil</keyword>
<dbReference type="Pfam" id="PF24809">
    <property type="entry name" value="DUF7708"/>
    <property type="match status" value="1"/>
</dbReference>
<dbReference type="VEuPathDB" id="FungiDB:P170DRAFT_510209"/>
<comment type="caution">
    <text evidence="4">The sequence shown here is derived from an EMBL/GenBank/DDBJ whole genome shotgun (WGS) entry which is preliminary data.</text>
</comment>
<feature type="coiled-coil region" evidence="1">
    <location>
        <begin position="327"/>
        <end position="354"/>
    </location>
</feature>
<dbReference type="EMBL" id="MSFO01000004">
    <property type="protein sequence ID" value="PLB49716.1"/>
    <property type="molecule type" value="Genomic_DNA"/>
</dbReference>
<dbReference type="OrthoDB" id="5419927at2759"/>
<feature type="region of interest" description="Disordered" evidence="2">
    <location>
        <begin position="368"/>
        <end position="387"/>
    </location>
</feature>